<evidence type="ECO:0000313" key="1">
    <source>
        <dbReference type="EMBL" id="AZL72923.1"/>
    </source>
</evidence>
<dbReference type="Proteomes" id="UP000272622">
    <property type="component" value="Chromosome"/>
</dbReference>
<sequence>MKKIRVLHAPTAVGGNPPALSRELKRLGWDSTCCIISQNYLAYAVDKVLVPSPVGFFRCEWRRFWFIVSCLWKYDVIHYNAGVTIATANVIEWPLAGINKQSLKRFIYSAYLRGLQYFEVSLFRLFGKRLFVTYQGDDARQGGYCQAHYPISIASQVDEGYYSARSDAFKQRNIAYLAKHCEQVYALNPDLLNVLPADAKFVPYSHVDFSDWKASYEGLRSDRPLRIVHAPTHRRVKGTDLILEALEALKEEGFAFELILVEGLSQAEARTRYEQADVLIDQLFAGWYGGLAVELMALGKPVLVYLREEDLHFIPEQMRADLPFINANPFTIKDRLREVLGMPREALVDLAQRSRAYVERWHDPKQIAAFVADDYLASINTGSK</sequence>
<organism evidence="1 2">
    <name type="scientific">Pseudomonas oryziphila</name>
    <dbReference type="NCBI Taxonomy" id="2894079"/>
    <lineage>
        <taxon>Bacteria</taxon>
        <taxon>Pseudomonadati</taxon>
        <taxon>Pseudomonadota</taxon>
        <taxon>Gammaproteobacteria</taxon>
        <taxon>Pseudomonadales</taxon>
        <taxon>Pseudomonadaceae</taxon>
        <taxon>Pseudomonas</taxon>
    </lineage>
</organism>
<proteinExistence type="predicted"/>
<keyword evidence="2" id="KW-1185">Reference proteome</keyword>
<dbReference type="EMBL" id="CP034337">
    <property type="protein sequence ID" value="AZL72923.1"/>
    <property type="molecule type" value="Genomic_DNA"/>
</dbReference>
<accession>A0ABM7CNJ4</accession>
<gene>
    <name evidence="1" type="ORF">EI693_07355</name>
</gene>
<dbReference type="RefSeq" id="WP_125463126.1">
    <property type="nucleotide sequence ID" value="NZ_CP034337.1"/>
</dbReference>
<name>A0ABM7CNJ4_9PSED</name>
<protein>
    <submittedName>
        <fullName evidence="1">Glycosyltransferase family 1 protein</fullName>
    </submittedName>
</protein>
<dbReference type="SUPFAM" id="SSF53756">
    <property type="entry name" value="UDP-Glycosyltransferase/glycogen phosphorylase"/>
    <property type="match status" value="1"/>
</dbReference>
<evidence type="ECO:0000313" key="2">
    <source>
        <dbReference type="Proteomes" id="UP000272622"/>
    </source>
</evidence>
<reference evidence="1 2" key="1">
    <citation type="submission" date="2018-12" db="EMBL/GenBank/DDBJ databases">
        <authorList>
            <person name="Li S."/>
            <person name="Yang R."/>
            <person name="Chen G."/>
            <person name="Zou L."/>
            <person name="Zhang C."/>
            <person name="Chen Y."/>
            <person name="Liu Z."/>
            <person name="Li Y."/>
            <person name="Yan Y."/>
            <person name="Huang M."/>
            <person name="Chen T."/>
        </authorList>
    </citation>
    <scope>NUCLEOTIDE SEQUENCE [LARGE SCALE GENOMIC DNA]</scope>
    <source>
        <strain evidence="1 2">2014</strain>
    </source>
</reference>